<dbReference type="Proteomes" id="UP001597414">
    <property type="component" value="Unassembled WGS sequence"/>
</dbReference>
<organism evidence="9 10">
    <name type="scientific">Shivajiella indica</name>
    <dbReference type="NCBI Taxonomy" id="872115"/>
    <lineage>
        <taxon>Bacteria</taxon>
        <taxon>Pseudomonadati</taxon>
        <taxon>Bacteroidota</taxon>
        <taxon>Cytophagia</taxon>
        <taxon>Cytophagales</taxon>
        <taxon>Cyclobacteriaceae</taxon>
        <taxon>Shivajiella</taxon>
    </lineage>
</organism>
<evidence type="ECO:0000256" key="5">
    <source>
        <dbReference type="ARBA" id="ARBA00023098"/>
    </source>
</evidence>
<gene>
    <name evidence="9" type="ORF">ACFSKV_17755</name>
</gene>
<keyword evidence="5" id="KW-0443">Lipid metabolism</keyword>
<feature type="transmembrane region" description="Helical" evidence="7">
    <location>
        <begin position="76"/>
        <end position="96"/>
    </location>
</feature>
<evidence type="ECO:0000256" key="4">
    <source>
        <dbReference type="ARBA" id="ARBA00023002"/>
    </source>
</evidence>
<evidence type="ECO:0000259" key="8">
    <source>
        <dbReference type="Pfam" id="PF04116"/>
    </source>
</evidence>
<keyword evidence="2 7" id="KW-0812">Transmembrane</keyword>
<evidence type="ECO:0000256" key="2">
    <source>
        <dbReference type="ARBA" id="ARBA00022692"/>
    </source>
</evidence>
<dbReference type="GO" id="GO:0016491">
    <property type="term" value="F:oxidoreductase activity"/>
    <property type="evidence" value="ECO:0007669"/>
    <property type="project" value="UniProtKB-KW"/>
</dbReference>
<keyword evidence="6 7" id="KW-0472">Membrane</keyword>
<feature type="domain" description="Fatty acid hydroxylase" evidence="8">
    <location>
        <begin position="79"/>
        <end position="212"/>
    </location>
</feature>
<keyword evidence="4 9" id="KW-0560">Oxidoreductase</keyword>
<evidence type="ECO:0000313" key="10">
    <source>
        <dbReference type="Proteomes" id="UP001597414"/>
    </source>
</evidence>
<dbReference type="PANTHER" id="PTHR21624">
    <property type="entry name" value="STEROL DESATURASE-RELATED PROTEIN"/>
    <property type="match status" value="1"/>
</dbReference>
<dbReference type="PANTHER" id="PTHR21624:SF1">
    <property type="entry name" value="ALKYLGLYCEROL MONOOXYGENASE"/>
    <property type="match status" value="1"/>
</dbReference>
<keyword evidence="3 7" id="KW-1133">Transmembrane helix</keyword>
<dbReference type="Pfam" id="PF04116">
    <property type="entry name" value="FA_hydroxylase"/>
    <property type="match status" value="1"/>
</dbReference>
<evidence type="ECO:0000256" key="7">
    <source>
        <dbReference type="SAM" id="Phobius"/>
    </source>
</evidence>
<evidence type="ECO:0000256" key="3">
    <source>
        <dbReference type="ARBA" id="ARBA00022989"/>
    </source>
</evidence>
<feature type="transmembrane region" description="Helical" evidence="7">
    <location>
        <begin position="6"/>
        <end position="24"/>
    </location>
</feature>
<dbReference type="EMBL" id="JBHUIV010000025">
    <property type="protein sequence ID" value="MFD2203430.1"/>
    <property type="molecule type" value="Genomic_DNA"/>
</dbReference>
<sequence>MLNLENIGALVLALLILIELIVAWKLQSNQEVIHDMLANFTVGLVILPVGLMMKGVAYGLYSIVYSFAFFKPETTIWLWIAGFIACDFVMYLFHLLGHKSRIFWAAHVTHHSSVHFNLSVGIRVNFFHTLYRFLFWAPLCLLGIPPWMILLNETISYLWNVIIHTERVKKLGWLDLILNTPSNHRVHHGSNPQYIDKNLGGILIIFDHIFGTYQREDVKPVYGITHNIQTHNPAKILLHEYQDIFKQLPKIPSWKRKLQFLFLAPGSEKWKQIPQSFAKSKNLITQSLES</sequence>
<dbReference type="InterPro" id="IPR006694">
    <property type="entry name" value="Fatty_acid_hydroxylase"/>
</dbReference>
<keyword evidence="10" id="KW-1185">Reference proteome</keyword>
<proteinExistence type="predicted"/>
<dbReference type="EC" id="1.-.-.-" evidence="9"/>
<feature type="transmembrane region" description="Helical" evidence="7">
    <location>
        <begin position="133"/>
        <end position="151"/>
    </location>
</feature>
<evidence type="ECO:0000313" key="9">
    <source>
        <dbReference type="EMBL" id="MFD2203430.1"/>
    </source>
</evidence>
<evidence type="ECO:0000256" key="6">
    <source>
        <dbReference type="ARBA" id="ARBA00023136"/>
    </source>
</evidence>
<evidence type="ECO:0000256" key="1">
    <source>
        <dbReference type="ARBA" id="ARBA00004127"/>
    </source>
</evidence>
<reference evidence="10" key="1">
    <citation type="journal article" date="2019" name="Int. J. Syst. Evol. Microbiol.">
        <title>The Global Catalogue of Microorganisms (GCM) 10K type strain sequencing project: providing services to taxonomists for standard genome sequencing and annotation.</title>
        <authorList>
            <consortium name="The Broad Institute Genomics Platform"/>
            <consortium name="The Broad Institute Genome Sequencing Center for Infectious Disease"/>
            <person name="Wu L."/>
            <person name="Ma J."/>
        </authorList>
    </citation>
    <scope>NUCLEOTIDE SEQUENCE [LARGE SCALE GENOMIC DNA]</scope>
    <source>
        <strain evidence="10">KCTC 19812</strain>
    </source>
</reference>
<feature type="transmembrane region" description="Helical" evidence="7">
    <location>
        <begin position="36"/>
        <end position="64"/>
    </location>
</feature>
<comment type="caution">
    <text evidence="9">The sequence shown here is derived from an EMBL/GenBank/DDBJ whole genome shotgun (WGS) entry which is preliminary data.</text>
</comment>
<comment type="subcellular location">
    <subcellularLocation>
        <location evidence="1">Endomembrane system</location>
        <topology evidence="1">Multi-pass membrane protein</topology>
    </subcellularLocation>
</comment>
<dbReference type="RefSeq" id="WP_380805840.1">
    <property type="nucleotide sequence ID" value="NZ_JBHUIV010000025.1"/>
</dbReference>
<dbReference type="InterPro" id="IPR051689">
    <property type="entry name" value="Sterol_desaturase/TMEM195"/>
</dbReference>
<protein>
    <submittedName>
        <fullName evidence="9">Sterol desaturase family protein</fullName>
        <ecNumber evidence="9">1.-.-.-</ecNumber>
    </submittedName>
</protein>
<name>A0ABW5BCN4_9BACT</name>
<accession>A0ABW5BCN4</accession>